<accession>U3AFX2</accession>
<gene>
    <name evidence="1" type="ORF">MBELCI_2636</name>
</gene>
<sequence length="74" mass="8063">MSILSKKHLGLTLISVLIAGAIGELGFARHADVVPLDSYEMFTTVEMEIGGIVYDVQVRKDTPTITPSSTAYFF</sequence>
<protein>
    <submittedName>
        <fullName evidence="1">Uncharacterized protein</fullName>
    </submittedName>
</protein>
<evidence type="ECO:0000313" key="2">
    <source>
        <dbReference type="Proteomes" id="UP000016566"/>
    </source>
</evidence>
<dbReference type="RefSeq" id="WP_021694685.1">
    <property type="nucleotide sequence ID" value="NZ_BATB01000041.1"/>
</dbReference>
<reference evidence="1" key="1">
    <citation type="journal article" date="2013" name="Genome Announc.">
        <title>Draft Genome Sequence of Loktanella cinnabarina LL-001T, Isolated from Deep-Sea Floor Sediment.</title>
        <authorList>
            <person name="Nishi S."/>
            <person name="Tsubouchi T."/>
            <person name="Takaki Y."/>
            <person name="Koyanagi R."/>
            <person name="Satoh N."/>
            <person name="Maruyama T."/>
            <person name="Hatada Y."/>
        </authorList>
    </citation>
    <scope>NUCLEOTIDE SEQUENCE [LARGE SCALE GENOMIC DNA]</scope>
    <source>
        <strain evidence="1">LL-001</strain>
    </source>
</reference>
<organism evidence="1 2">
    <name type="scientific">Limimaricola cinnabarinus LL-001</name>
    <dbReference type="NCBI Taxonomy" id="1337093"/>
    <lineage>
        <taxon>Bacteria</taxon>
        <taxon>Pseudomonadati</taxon>
        <taxon>Pseudomonadota</taxon>
        <taxon>Alphaproteobacteria</taxon>
        <taxon>Rhodobacterales</taxon>
        <taxon>Paracoccaceae</taxon>
        <taxon>Limimaricola</taxon>
    </lineage>
</organism>
<dbReference type="AlphaFoldDB" id="U3AFX2"/>
<name>U3AFX2_9RHOB</name>
<comment type="caution">
    <text evidence="1">The sequence shown here is derived from an EMBL/GenBank/DDBJ whole genome shotgun (WGS) entry which is preliminary data.</text>
</comment>
<dbReference type="EMBL" id="BATB01000041">
    <property type="protein sequence ID" value="GAD56584.1"/>
    <property type="molecule type" value="Genomic_DNA"/>
</dbReference>
<proteinExistence type="predicted"/>
<dbReference type="STRING" id="1337093.MBELCI_2636"/>
<evidence type="ECO:0000313" key="1">
    <source>
        <dbReference type="EMBL" id="GAD56584.1"/>
    </source>
</evidence>
<keyword evidence="2" id="KW-1185">Reference proteome</keyword>
<dbReference type="Proteomes" id="UP000016566">
    <property type="component" value="Unassembled WGS sequence"/>
</dbReference>